<evidence type="ECO:0000313" key="2">
    <source>
        <dbReference type="Proteomes" id="UP000094379"/>
    </source>
</evidence>
<gene>
    <name evidence="1" type="ORF">A9E74_02436</name>
</gene>
<dbReference type="Proteomes" id="UP000094379">
    <property type="component" value="Unassembled WGS sequence"/>
</dbReference>
<dbReference type="EMBL" id="MCRI01000039">
    <property type="protein sequence ID" value="ODN65788.1"/>
    <property type="molecule type" value="Genomic_DNA"/>
</dbReference>
<name>A0A1E3GP24_9GAMM</name>
<reference evidence="1 2" key="1">
    <citation type="submission" date="2016-07" db="EMBL/GenBank/DDBJ databases">
        <title>Draft Genome Sequence of Methylophaga muralis Bur 1.</title>
        <authorList>
            <person name="Vasilenko O.V."/>
            <person name="Doronina N.V."/>
            <person name="Shmareva M.N."/>
            <person name="Tarlachkov S.V."/>
            <person name="Mustakhimov I."/>
            <person name="Trotsenko Y.A."/>
        </authorList>
    </citation>
    <scope>NUCLEOTIDE SEQUENCE [LARGE SCALE GENOMIC DNA]</scope>
    <source>
        <strain evidence="1 2">Bur 1</strain>
    </source>
</reference>
<organism evidence="1 2">
    <name type="scientific">Methylophaga muralis</name>
    <dbReference type="NCBI Taxonomy" id="291169"/>
    <lineage>
        <taxon>Bacteria</taxon>
        <taxon>Pseudomonadati</taxon>
        <taxon>Pseudomonadota</taxon>
        <taxon>Gammaproteobacteria</taxon>
        <taxon>Thiotrichales</taxon>
        <taxon>Piscirickettsiaceae</taxon>
        <taxon>Methylophaga</taxon>
    </lineage>
</organism>
<evidence type="ECO:0000313" key="1">
    <source>
        <dbReference type="EMBL" id="ODN65788.1"/>
    </source>
</evidence>
<sequence>MALFNDEHDAIVFLSVDSAWIAADNPQFVYLQHYSAEIFLASPTMGMARPVGDVRFLLLDLSRWRHDKQGQIEDLFALSNYAHTIYDSIKTVKNIKAQQYYECLENWAGNVLIIERLDISPDYRHLKIGETALNEVTSKMHRESQIILTDPTQQSVKLADAYDALFLPLTLDKKRDTNMEKNYRKSLRHAGFQYLVSSGIFARASDDLVARMQSETDSSKA</sequence>
<dbReference type="AlphaFoldDB" id="A0A1E3GP24"/>
<proteinExistence type="predicted"/>
<protein>
    <submittedName>
        <fullName evidence="1">Uncharacterized protein</fullName>
    </submittedName>
</protein>
<keyword evidence="2" id="KW-1185">Reference proteome</keyword>
<comment type="caution">
    <text evidence="1">The sequence shown here is derived from an EMBL/GenBank/DDBJ whole genome shotgun (WGS) entry which is preliminary data.</text>
</comment>
<accession>A0A1E3GP24</accession>
<dbReference type="RefSeq" id="WP_069296822.1">
    <property type="nucleotide sequence ID" value="NZ_MCRI01000039.1"/>
</dbReference>